<gene>
    <name evidence="5" type="ORF">RC083_05725</name>
</gene>
<dbReference type="InterPro" id="IPR029787">
    <property type="entry name" value="Nucleotide_cyclase"/>
</dbReference>
<dbReference type="PANTHER" id="PTHR45138">
    <property type="entry name" value="REGULATORY COMPONENTS OF SENSORY TRANSDUCTION SYSTEM"/>
    <property type="match status" value="1"/>
</dbReference>
<dbReference type="InterPro" id="IPR000160">
    <property type="entry name" value="GGDEF_dom"/>
</dbReference>
<keyword evidence="3" id="KW-0472">Membrane</keyword>
<dbReference type="CDD" id="cd01949">
    <property type="entry name" value="GGDEF"/>
    <property type="match status" value="1"/>
</dbReference>
<dbReference type="Gene3D" id="3.30.70.270">
    <property type="match status" value="1"/>
</dbReference>
<comment type="catalytic activity">
    <reaction evidence="2">
        <text>2 GTP = 3',3'-c-di-GMP + 2 diphosphate</text>
        <dbReference type="Rhea" id="RHEA:24898"/>
        <dbReference type="ChEBI" id="CHEBI:33019"/>
        <dbReference type="ChEBI" id="CHEBI:37565"/>
        <dbReference type="ChEBI" id="CHEBI:58805"/>
        <dbReference type="EC" id="2.7.7.65"/>
    </reaction>
</comment>
<dbReference type="InterPro" id="IPR050469">
    <property type="entry name" value="Diguanylate_Cyclase"/>
</dbReference>
<dbReference type="GO" id="GO:0052621">
    <property type="term" value="F:diguanylate cyclase activity"/>
    <property type="evidence" value="ECO:0007669"/>
    <property type="project" value="UniProtKB-EC"/>
</dbReference>
<organism evidence="5 6">
    <name type="scientific">Pseudoalteromonas haloplanktis</name>
    <name type="common">Alteromonas haloplanktis</name>
    <dbReference type="NCBI Taxonomy" id="228"/>
    <lineage>
        <taxon>Bacteria</taxon>
        <taxon>Pseudomonadati</taxon>
        <taxon>Pseudomonadota</taxon>
        <taxon>Gammaproteobacteria</taxon>
        <taxon>Alteromonadales</taxon>
        <taxon>Pseudoalteromonadaceae</taxon>
        <taxon>Pseudoalteromonas</taxon>
    </lineage>
</organism>
<proteinExistence type="predicted"/>
<keyword evidence="6" id="KW-1185">Reference proteome</keyword>
<dbReference type="InterPro" id="IPR043128">
    <property type="entry name" value="Rev_trsase/Diguanyl_cyclase"/>
</dbReference>
<name>A0ABU1BBW2_PSEHA</name>
<evidence type="ECO:0000313" key="5">
    <source>
        <dbReference type="EMBL" id="MDQ9091092.1"/>
    </source>
</evidence>
<dbReference type="PANTHER" id="PTHR45138:SF9">
    <property type="entry name" value="DIGUANYLATE CYCLASE DGCM-RELATED"/>
    <property type="match status" value="1"/>
</dbReference>
<feature type="transmembrane region" description="Helical" evidence="3">
    <location>
        <begin position="77"/>
        <end position="94"/>
    </location>
</feature>
<keyword evidence="5" id="KW-0548">Nucleotidyltransferase</keyword>
<evidence type="ECO:0000256" key="3">
    <source>
        <dbReference type="SAM" id="Phobius"/>
    </source>
</evidence>
<feature type="transmembrane region" description="Helical" evidence="3">
    <location>
        <begin position="177"/>
        <end position="194"/>
    </location>
</feature>
<dbReference type="SUPFAM" id="SSF55073">
    <property type="entry name" value="Nucleotide cyclase"/>
    <property type="match status" value="1"/>
</dbReference>
<comment type="caution">
    <text evidence="5">The sequence shown here is derived from an EMBL/GenBank/DDBJ whole genome shotgun (WGS) entry which is preliminary data.</text>
</comment>
<dbReference type="SMART" id="SM00267">
    <property type="entry name" value="GGDEF"/>
    <property type="match status" value="1"/>
</dbReference>
<dbReference type="EMBL" id="JAVIFY010000003">
    <property type="protein sequence ID" value="MDQ9091092.1"/>
    <property type="molecule type" value="Genomic_DNA"/>
</dbReference>
<dbReference type="Pfam" id="PF00990">
    <property type="entry name" value="GGDEF"/>
    <property type="match status" value="1"/>
</dbReference>
<dbReference type="RefSeq" id="WP_244390298.1">
    <property type="nucleotide sequence ID" value="NZ_JAVIFY010000003.1"/>
</dbReference>
<dbReference type="Proteomes" id="UP001226574">
    <property type="component" value="Unassembled WGS sequence"/>
</dbReference>
<feature type="transmembrane region" description="Helical" evidence="3">
    <location>
        <begin position="101"/>
        <end position="121"/>
    </location>
</feature>
<dbReference type="EC" id="2.7.7.65" evidence="1"/>
<keyword evidence="3" id="KW-1133">Transmembrane helix</keyword>
<dbReference type="PROSITE" id="PS50887">
    <property type="entry name" value="GGDEF"/>
    <property type="match status" value="1"/>
</dbReference>
<accession>A0ABU1BBW2</accession>
<feature type="transmembrane region" description="Helical" evidence="3">
    <location>
        <begin position="152"/>
        <end position="171"/>
    </location>
</feature>
<evidence type="ECO:0000313" key="6">
    <source>
        <dbReference type="Proteomes" id="UP001226574"/>
    </source>
</evidence>
<sequence>MNTDVDDLNPQEISRWRCEFKSPQLEQAYLIRKLPQDKKISQFLTIVIAVVLALILLSDELIIKPEYWPQPALTWRVGLLMFSLVATFLVPLFKSVKQFQVLLFTFVVIFLVNLQLMVLIYKDYYVLHLFFDVTILIVIYFSTLFSFKVSCVIGICYAFVGSTIILNVKIIDSHTTGMVIVAYTAANLVGIVISNQEHKLRRNLYLKKIQLREIAEKMKSYAFSDSLTNIPNRRSFDDRFESYQKSAARSQSNLKQVAVVVSDIDYFKRVNDTYGHDVGDIVLVKFSQFIAESIRPTDAVYRFGGEEFVIILLDCTQAQAKSKINDLIKQLNDDILNIDEINYPITASFGLAFLQPNETAREVIARADKVLYHAKENGRNQLCIAE</sequence>
<feature type="transmembrane region" description="Helical" evidence="3">
    <location>
        <begin position="127"/>
        <end position="145"/>
    </location>
</feature>
<keyword evidence="5" id="KW-0808">Transferase</keyword>
<evidence type="ECO:0000256" key="1">
    <source>
        <dbReference type="ARBA" id="ARBA00012528"/>
    </source>
</evidence>
<evidence type="ECO:0000256" key="2">
    <source>
        <dbReference type="ARBA" id="ARBA00034247"/>
    </source>
</evidence>
<protein>
    <recommendedName>
        <fullName evidence="1">diguanylate cyclase</fullName>
        <ecNumber evidence="1">2.7.7.65</ecNumber>
    </recommendedName>
</protein>
<keyword evidence="3" id="KW-0812">Transmembrane</keyword>
<feature type="transmembrane region" description="Helical" evidence="3">
    <location>
        <begin position="40"/>
        <end position="57"/>
    </location>
</feature>
<feature type="domain" description="GGDEF" evidence="4">
    <location>
        <begin position="255"/>
        <end position="386"/>
    </location>
</feature>
<reference evidence="5 6" key="1">
    <citation type="submission" date="2023-08" db="EMBL/GenBank/DDBJ databases">
        <title>Pseudoalteromonas haloplanktis LL1 genome.</title>
        <authorList>
            <person name="Wu S."/>
        </authorList>
    </citation>
    <scope>NUCLEOTIDE SEQUENCE [LARGE SCALE GENOMIC DNA]</scope>
    <source>
        <strain evidence="5 6">LL1</strain>
    </source>
</reference>
<evidence type="ECO:0000259" key="4">
    <source>
        <dbReference type="PROSITE" id="PS50887"/>
    </source>
</evidence>
<dbReference type="NCBIfam" id="TIGR00254">
    <property type="entry name" value="GGDEF"/>
    <property type="match status" value="1"/>
</dbReference>